<dbReference type="OrthoDB" id="945227at2"/>
<dbReference type="AlphaFoldDB" id="A0A1X7KQ95"/>
<keyword evidence="2" id="KW-0503">Monooxygenase</keyword>
<keyword evidence="3" id="KW-1185">Reference proteome</keyword>
<comment type="subcellular location">
    <subcellularLocation>
        <location evidence="1">Cell membrane</location>
        <topology evidence="1">Multi-pass membrane protein</topology>
    </subcellularLocation>
</comment>
<dbReference type="Pfam" id="PF15461">
    <property type="entry name" value="BCD"/>
    <property type="match status" value="1"/>
</dbReference>
<protein>
    <recommendedName>
        <fullName evidence="1">Probable beta-carotene 15,15'-dioxygenase</fullName>
        <ecNumber evidence="1">1.13.11.63</ecNumber>
    </recommendedName>
</protein>
<feature type="transmembrane region" description="Helical" evidence="1">
    <location>
        <begin position="6"/>
        <end position="22"/>
    </location>
</feature>
<organism evidence="2 3">
    <name type="scientific">Marivirga sericea</name>
    <dbReference type="NCBI Taxonomy" id="1028"/>
    <lineage>
        <taxon>Bacteria</taxon>
        <taxon>Pseudomonadati</taxon>
        <taxon>Bacteroidota</taxon>
        <taxon>Cytophagia</taxon>
        <taxon>Cytophagales</taxon>
        <taxon>Marivirgaceae</taxon>
        <taxon>Marivirga</taxon>
    </lineage>
</organism>
<dbReference type="GO" id="GO:0010436">
    <property type="term" value="F:carotenoid dioxygenase activity"/>
    <property type="evidence" value="ECO:0007669"/>
    <property type="project" value="UniProtKB-UniRule"/>
</dbReference>
<feature type="transmembrane region" description="Helical" evidence="1">
    <location>
        <begin position="277"/>
        <end position="300"/>
    </location>
</feature>
<dbReference type="Proteomes" id="UP000193804">
    <property type="component" value="Unassembled WGS sequence"/>
</dbReference>
<gene>
    <name evidence="2" type="ORF">SAMN05661096_03024</name>
</gene>
<evidence type="ECO:0000256" key="1">
    <source>
        <dbReference type="HAMAP-Rule" id="MF_02093"/>
    </source>
</evidence>
<keyword evidence="1" id="KW-0472">Membrane</keyword>
<feature type="transmembrane region" description="Helical" evidence="1">
    <location>
        <begin position="162"/>
        <end position="182"/>
    </location>
</feature>
<dbReference type="GO" id="GO:0004497">
    <property type="term" value="F:monooxygenase activity"/>
    <property type="evidence" value="ECO:0007669"/>
    <property type="project" value="UniProtKB-KW"/>
</dbReference>
<dbReference type="RefSeq" id="WP_085518173.1">
    <property type="nucleotide sequence ID" value="NZ_FXAW01000006.1"/>
</dbReference>
<dbReference type="GO" id="GO:0005886">
    <property type="term" value="C:plasma membrane"/>
    <property type="evidence" value="ECO:0007669"/>
    <property type="project" value="UniProtKB-SubCell"/>
</dbReference>
<comment type="similarity">
    <text evidence="1">Belongs to the Brp/Blh beta-carotene diooxygenase family.</text>
</comment>
<keyword evidence="1" id="KW-0812">Transmembrane</keyword>
<comment type="cofactor">
    <cofactor evidence="1">
        <name>Fe(2+)</name>
        <dbReference type="ChEBI" id="CHEBI:29033"/>
    </cofactor>
</comment>
<sequence length="306" mass="35796">MLKTNFLHVFITILVISVYPWLETLAFDIQLKITLALIFLLGIPHGAIDHILLKKKQQSSKAQIRFYVFYLGLIALYVVAWILFPYFSLVIFFLISFYHFGQSQFSDVNIDERSLSKKLLYLLWGGSIISGLFYHHYNKLIEFFLETPHFDQTATVITPTSLYNFFIVSSVGTIFLMAFILLRMSKSKKRFLSEVGVFFLLHLAFFTIPPLLAFALYFAVWHSLKVLYEEYQYLGMKRKKFNLNHFIRQLLPFTSISVVGVLLLLLAFSYYDFAISPFFLTIIFLSVLTLPHSVVMDSWYQKLQKK</sequence>
<keyword evidence="1" id="KW-0479">Metal-binding</keyword>
<reference evidence="3" key="1">
    <citation type="submission" date="2017-04" db="EMBL/GenBank/DDBJ databases">
        <authorList>
            <person name="Varghese N."/>
            <person name="Submissions S."/>
        </authorList>
    </citation>
    <scope>NUCLEOTIDE SEQUENCE [LARGE SCALE GENOMIC DNA]</scope>
    <source>
        <strain evidence="3">DSM 4125</strain>
    </source>
</reference>
<keyword evidence="1" id="KW-0408">Iron</keyword>
<dbReference type="GO" id="GO:0016121">
    <property type="term" value="P:carotene catabolic process"/>
    <property type="evidence" value="ECO:0007669"/>
    <property type="project" value="UniProtKB-UniRule"/>
</dbReference>
<keyword evidence="1" id="KW-0560">Oxidoreductase</keyword>
<keyword evidence="1" id="KW-1133">Transmembrane helix</keyword>
<feature type="transmembrane region" description="Helical" evidence="1">
    <location>
        <begin position="68"/>
        <end position="98"/>
    </location>
</feature>
<feature type="transmembrane region" description="Helical" evidence="1">
    <location>
        <begin position="29"/>
        <end position="48"/>
    </location>
</feature>
<evidence type="ECO:0000313" key="2">
    <source>
        <dbReference type="EMBL" id="SMG43399.1"/>
    </source>
</evidence>
<feature type="transmembrane region" description="Helical" evidence="1">
    <location>
        <begin position="119"/>
        <end position="137"/>
    </location>
</feature>
<dbReference type="EC" id="1.13.11.63" evidence="1"/>
<comment type="catalytic activity">
    <reaction evidence="1">
        <text>all-trans-beta-carotene + O2 = 2 all-trans-retinal</text>
        <dbReference type="Rhea" id="RHEA:32887"/>
        <dbReference type="ChEBI" id="CHEBI:15379"/>
        <dbReference type="ChEBI" id="CHEBI:17579"/>
        <dbReference type="ChEBI" id="CHEBI:17898"/>
        <dbReference type="EC" id="1.13.11.63"/>
    </reaction>
</comment>
<accession>A0A1X7KQ95</accession>
<feature type="transmembrane region" description="Helical" evidence="1">
    <location>
        <begin position="251"/>
        <end position="271"/>
    </location>
</feature>
<keyword evidence="1" id="KW-0223">Dioxygenase</keyword>
<dbReference type="STRING" id="1028.SAMN05661096_03024"/>
<dbReference type="InterPro" id="IPR022270">
    <property type="entry name" value="Blh_diox"/>
</dbReference>
<dbReference type="HAMAP" id="MF_02093">
    <property type="entry name" value="Beta_carotene_diox"/>
    <property type="match status" value="1"/>
</dbReference>
<name>A0A1X7KQ95_9BACT</name>
<keyword evidence="1" id="KW-1003">Cell membrane</keyword>
<proteinExistence type="inferred from homology"/>
<comment type="caution">
    <text evidence="1">Lacks conserved residue(s) required for the propagation of feature annotation.</text>
</comment>
<dbReference type="GO" id="GO:0005506">
    <property type="term" value="F:iron ion binding"/>
    <property type="evidence" value="ECO:0007669"/>
    <property type="project" value="UniProtKB-UniRule"/>
</dbReference>
<comment type="function">
    <text evidence="1">Catalyzes the cleavage of beta-carotene at its central double bond (15,15') to yield two molecules of all-trans-retinal.</text>
</comment>
<dbReference type="EMBL" id="FXAW01000006">
    <property type="protein sequence ID" value="SMG43399.1"/>
    <property type="molecule type" value="Genomic_DNA"/>
</dbReference>
<dbReference type="NCBIfam" id="TIGR03753">
    <property type="entry name" value="blh_monoox"/>
    <property type="match status" value="1"/>
</dbReference>
<dbReference type="GO" id="GO:0003834">
    <property type="term" value="F:beta-carotene 15,15'-dioxygenase activity"/>
    <property type="evidence" value="ECO:0007669"/>
    <property type="project" value="UniProtKB-EC"/>
</dbReference>
<evidence type="ECO:0000313" key="3">
    <source>
        <dbReference type="Proteomes" id="UP000193804"/>
    </source>
</evidence>